<dbReference type="Proteomes" id="UP000651156">
    <property type="component" value="Unassembled WGS sequence"/>
</dbReference>
<dbReference type="Gene3D" id="1.10.287.130">
    <property type="match status" value="1"/>
</dbReference>
<dbReference type="InterPro" id="IPR029016">
    <property type="entry name" value="GAF-like_dom_sf"/>
</dbReference>
<feature type="domain" description="Response regulatory" evidence="12">
    <location>
        <begin position="6"/>
        <end position="121"/>
    </location>
</feature>
<dbReference type="InterPro" id="IPR036890">
    <property type="entry name" value="HATPase_C_sf"/>
</dbReference>
<keyword evidence="7" id="KW-0902">Two-component regulatory system</keyword>
<dbReference type="Pfam" id="PF00072">
    <property type="entry name" value="Response_reg"/>
    <property type="match status" value="1"/>
</dbReference>
<dbReference type="Pfam" id="PF00512">
    <property type="entry name" value="HisKA"/>
    <property type="match status" value="1"/>
</dbReference>
<dbReference type="PROSITE" id="PS50109">
    <property type="entry name" value="HIS_KIN"/>
    <property type="match status" value="1"/>
</dbReference>
<dbReference type="InterPro" id="IPR000014">
    <property type="entry name" value="PAS"/>
</dbReference>
<evidence type="ECO:0000256" key="6">
    <source>
        <dbReference type="ARBA" id="ARBA00022777"/>
    </source>
</evidence>
<dbReference type="InterPro" id="IPR003594">
    <property type="entry name" value="HATPase_dom"/>
</dbReference>
<dbReference type="Gene3D" id="3.30.450.40">
    <property type="match status" value="2"/>
</dbReference>
<dbReference type="CDD" id="cd00082">
    <property type="entry name" value="HisKA"/>
    <property type="match status" value="1"/>
</dbReference>
<dbReference type="EC" id="2.7.13.3" evidence="3"/>
<evidence type="ECO:0000256" key="2">
    <source>
        <dbReference type="ARBA" id="ARBA00006402"/>
    </source>
</evidence>
<evidence type="ECO:0000256" key="9">
    <source>
        <dbReference type="SAM" id="Coils"/>
    </source>
</evidence>
<dbReference type="InterPro" id="IPR003018">
    <property type="entry name" value="GAF"/>
</dbReference>
<evidence type="ECO:0000256" key="1">
    <source>
        <dbReference type="ARBA" id="ARBA00000085"/>
    </source>
</evidence>
<dbReference type="InterPro" id="IPR005467">
    <property type="entry name" value="His_kinase_dom"/>
</dbReference>
<dbReference type="InterPro" id="IPR013655">
    <property type="entry name" value="PAS_fold_3"/>
</dbReference>
<dbReference type="PROSITE" id="PS50113">
    <property type="entry name" value="PAC"/>
    <property type="match status" value="1"/>
</dbReference>
<evidence type="ECO:0000256" key="5">
    <source>
        <dbReference type="ARBA" id="ARBA00022679"/>
    </source>
</evidence>
<dbReference type="InterPro" id="IPR001789">
    <property type="entry name" value="Sig_transdc_resp-reg_receiver"/>
</dbReference>
<evidence type="ECO:0000256" key="4">
    <source>
        <dbReference type="ARBA" id="ARBA00022553"/>
    </source>
</evidence>
<dbReference type="SMART" id="SM00091">
    <property type="entry name" value="PAS"/>
    <property type="match status" value="1"/>
</dbReference>
<keyword evidence="4 8" id="KW-0597">Phosphoprotein</keyword>
<proteinExistence type="inferred from homology"/>
<evidence type="ECO:0000259" key="10">
    <source>
        <dbReference type="PROSITE" id="PS50046"/>
    </source>
</evidence>
<keyword evidence="5" id="KW-0808">Transferase</keyword>
<evidence type="ECO:0000313" key="15">
    <source>
        <dbReference type="EMBL" id="MBE9190747.1"/>
    </source>
</evidence>
<evidence type="ECO:0000256" key="3">
    <source>
        <dbReference type="ARBA" id="ARBA00012438"/>
    </source>
</evidence>
<dbReference type="PROSITE" id="PS50046">
    <property type="entry name" value="PHYTOCHROME_2"/>
    <property type="match status" value="1"/>
</dbReference>
<dbReference type="CDD" id="cd00130">
    <property type="entry name" value="PAS"/>
    <property type="match status" value="1"/>
</dbReference>
<dbReference type="Pfam" id="PF02518">
    <property type="entry name" value="HATPase_c"/>
    <property type="match status" value="1"/>
</dbReference>
<dbReference type="SUPFAM" id="SSF55785">
    <property type="entry name" value="PYP-like sensor domain (PAS domain)"/>
    <property type="match status" value="1"/>
</dbReference>
<dbReference type="InterPro" id="IPR035965">
    <property type="entry name" value="PAS-like_dom_sf"/>
</dbReference>
<comment type="catalytic activity">
    <reaction evidence="1">
        <text>ATP + protein L-histidine = ADP + protein N-phospho-L-histidine.</text>
        <dbReference type="EC" id="2.7.13.3"/>
    </reaction>
</comment>
<dbReference type="SUPFAM" id="SSF52172">
    <property type="entry name" value="CheY-like"/>
    <property type="match status" value="1"/>
</dbReference>
<feature type="modified residue" description="4-aspartylphosphate" evidence="8">
    <location>
        <position position="56"/>
    </location>
</feature>
<dbReference type="SUPFAM" id="SSF55781">
    <property type="entry name" value="GAF domain-like"/>
    <property type="match status" value="2"/>
</dbReference>
<feature type="domain" description="PAC" evidence="14">
    <location>
        <begin position="212"/>
        <end position="263"/>
    </location>
</feature>
<name>A0ABR9UR32_9CHRO</name>
<organism evidence="15 16">
    <name type="scientific">Gloeocapsopsis crepidinum LEGE 06123</name>
    <dbReference type="NCBI Taxonomy" id="588587"/>
    <lineage>
        <taxon>Bacteria</taxon>
        <taxon>Bacillati</taxon>
        <taxon>Cyanobacteriota</taxon>
        <taxon>Cyanophyceae</taxon>
        <taxon>Oscillatoriophycideae</taxon>
        <taxon>Chroococcales</taxon>
        <taxon>Chroococcaceae</taxon>
        <taxon>Gloeocapsopsis</taxon>
    </lineage>
</organism>
<dbReference type="SMART" id="SM00065">
    <property type="entry name" value="GAF"/>
    <property type="match status" value="2"/>
</dbReference>
<dbReference type="SUPFAM" id="SSF47384">
    <property type="entry name" value="Homodimeric domain of signal transducing histidine kinase"/>
    <property type="match status" value="1"/>
</dbReference>
<dbReference type="InterPro" id="IPR011006">
    <property type="entry name" value="CheY-like_superfamily"/>
</dbReference>
<dbReference type="PROSITE" id="PS50110">
    <property type="entry name" value="RESPONSE_REGULATORY"/>
    <property type="match status" value="1"/>
</dbReference>
<comment type="similarity">
    <text evidence="2">In the N-terminal section; belongs to the phytochrome family.</text>
</comment>
<dbReference type="InterPro" id="IPR003661">
    <property type="entry name" value="HisK_dim/P_dom"/>
</dbReference>
<evidence type="ECO:0000256" key="8">
    <source>
        <dbReference type="PROSITE-ProRule" id="PRU00169"/>
    </source>
</evidence>
<dbReference type="PANTHER" id="PTHR43047">
    <property type="entry name" value="TWO-COMPONENT HISTIDINE PROTEIN KINASE"/>
    <property type="match status" value="1"/>
</dbReference>
<dbReference type="Pfam" id="PF08447">
    <property type="entry name" value="PAS_3"/>
    <property type="match status" value="1"/>
</dbReference>
<feature type="domain" description="Phytochrome chromophore attachment site" evidence="10">
    <location>
        <begin position="283"/>
        <end position="418"/>
    </location>
</feature>
<dbReference type="CDD" id="cd00156">
    <property type="entry name" value="REC"/>
    <property type="match status" value="1"/>
</dbReference>
<dbReference type="PRINTS" id="PR00344">
    <property type="entry name" value="BCTRLSENSOR"/>
</dbReference>
<protein>
    <recommendedName>
        <fullName evidence="3">histidine kinase</fullName>
        <ecNumber evidence="3">2.7.13.3</ecNumber>
    </recommendedName>
</protein>
<dbReference type="PROSITE" id="PS50112">
    <property type="entry name" value="PAS"/>
    <property type="match status" value="1"/>
</dbReference>
<dbReference type="PANTHER" id="PTHR43047:SF63">
    <property type="entry name" value="HISTIDINE KINASE"/>
    <property type="match status" value="1"/>
</dbReference>
<dbReference type="InterPro" id="IPR016132">
    <property type="entry name" value="Phyto_chromo_attachment"/>
</dbReference>
<dbReference type="RefSeq" id="WP_193931922.1">
    <property type="nucleotide sequence ID" value="NZ_CAWPMZ010000045.1"/>
</dbReference>
<dbReference type="InterPro" id="IPR004358">
    <property type="entry name" value="Sig_transdc_His_kin-like_C"/>
</dbReference>
<evidence type="ECO:0000313" key="16">
    <source>
        <dbReference type="Proteomes" id="UP000651156"/>
    </source>
</evidence>
<accession>A0ABR9UR32</accession>
<dbReference type="Gene3D" id="3.40.50.2300">
    <property type="match status" value="1"/>
</dbReference>
<dbReference type="InterPro" id="IPR036097">
    <property type="entry name" value="HisK_dim/P_sf"/>
</dbReference>
<dbReference type="Gene3D" id="3.30.565.10">
    <property type="entry name" value="Histidine kinase-like ATPase, C-terminal domain"/>
    <property type="match status" value="1"/>
</dbReference>
<gene>
    <name evidence="15" type="ORF">IQ230_10350</name>
</gene>
<keyword evidence="9" id="KW-0175">Coiled coil</keyword>
<keyword evidence="6" id="KW-0418">Kinase</keyword>
<reference evidence="15 16" key="1">
    <citation type="submission" date="2020-10" db="EMBL/GenBank/DDBJ databases">
        <authorList>
            <person name="Castelo-Branco R."/>
            <person name="Eusebio N."/>
            <person name="Adriana R."/>
            <person name="Vieira A."/>
            <person name="Brugerolle De Fraissinette N."/>
            <person name="Rezende De Castro R."/>
            <person name="Schneider M.P."/>
            <person name="Vasconcelos V."/>
            <person name="Leao P.N."/>
        </authorList>
    </citation>
    <scope>NUCLEOTIDE SEQUENCE [LARGE SCALE GENOMIC DNA]</scope>
    <source>
        <strain evidence="15 16">LEGE 06123</strain>
    </source>
</reference>
<dbReference type="Pfam" id="PF01590">
    <property type="entry name" value="GAF"/>
    <property type="match status" value="2"/>
</dbReference>
<dbReference type="Gene3D" id="3.30.450.20">
    <property type="entry name" value="PAS domain"/>
    <property type="match status" value="1"/>
</dbReference>
<dbReference type="CDD" id="cd16922">
    <property type="entry name" value="HATPase_EvgS-ArcB-TorS-like"/>
    <property type="match status" value="1"/>
</dbReference>
<evidence type="ECO:0000259" key="11">
    <source>
        <dbReference type="PROSITE" id="PS50109"/>
    </source>
</evidence>
<dbReference type="SUPFAM" id="SSF55874">
    <property type="entry name" value="ATPase domain of HSP90 chaperone/DNA topoisomerase II/histidine kinase"/>
    <property type="match status" value="1"/>
</dbReference>
<dbReference type="NCBIfam" id="TIGR00229">
    <property type="entry name" value="sensory_box"/>
    <property type="match status" value="1"/>
</dbReference>
<dbReference type="InterPro" id="IPR000700">
    <property type="entry name" value="PAS-assoc_C"/>
</dbReference>
<evidence type="ECO:0000259" key="14">
    <source>
        <dbReference type="PROSITE" id="PS50113"/>
    </source>
</evidence>
<evidence type="ECO:0000259" key="12">
    <source>
        <dbReference type="PROSITE" id="PS50110"/>
    </source>
</evidence>
<dbReference type="SMART" id="SM00387">
    <property type="entry name" value="HATPase_c"/>
    <property type="match status" value="1"/>
</dbReference>
<sequence length="861" mass="98014">MSTLLRILIVEDSLSDTELMLYELRSCGIEPQWQRVETARDYLTCLSQTWDAIISDYGMPQFSALQALQILQQQGLDIPLIVVTGSVSEEVAVECMKQGAADYLLKDRLVRLGEAIKQAVDQKMLRDQKRQAEIALQESEERFRRLADNAQDIIYRYRFTPTPGFDYISPAVTRVTGYTPQECYNNPLLISQIVHPGDQPLWQRSLDGEMPQPLILRWIRKDGAIVWTEQSNVTIYDDGVLIALEGIIRNVTARKQVEIQFQQQAECDRLLSAIATRIRQSLNLDEILSTTVAEVRQFLYADRVMIFRFEDNRNGKIVAASVDSNWPLDPEIQIRGTWFQETQAECQRGCVQQINNIAQANIDPKFATLLQRLHVKARLVVPILQGDYAWGLLAVHQCSRSRQWQLSEIDLIEKLATQVAIALQQAQLFNQVQQQASREHLLNYISQSLNSSLDPEHILQEIVNLTGEGFAVDRVIIFAVNTTHIRVIKEWRTNVQVVSVLNWQVPISEYIELLNPTHYASYYRVFHVPNFAEINVDAKRKHFVQTAQLRSELRVPIFIRDQFFGGLSLQTTTTRRTFTPEEIQLLQRIANQAAIALYNAQSYERLEQLVKERTQELEQEKLLSEAADRAKTDFLANMSHELRTPLTGIIGFSNLLLKQIFGQLNEKQQQYVSLIYSSGEHLLELINDLLDLSKIEAGKEDITLEMLSVEEVSQECLSLVQEKAQRRKLQLSLIIQREATTCTADKRRLKQILFNLINNAVKFTQAGSVTLEVSRNSDFVTFSVTDTGIGIAAEDLPNLFQPFQQLDSGLNRKYEGTGLGLALSRRLARLHGGDITVTSEIGRGSCFTLHLPVSSLIQDSV</sequence>
<dbReference type="SMART" id="SM00448">
    <property type="entry name" value="REC"/>
    <property type="match status" value="1"/>
</dbReference>
<dbReference type="EMBL" id="JADEWN010000021">
    <property type="protein sequence ID" value="MBE9190747.1"/>
    <property type="molecule type" value="Genomic_DNA"/>
</dbReference>
<feature type="domain" description="Histidine kinase" evidence="11">
    <location>
        <begin position="637"/>
        <end position="855"/>
    </location>
</feature>
<dbReference type="SMART" id="SM00388">
    <property type="entry name" value="HisKA"/>
    <property type="match status" value="1"/>
</dbReference>
<evidence type="ECO:0000256" key="7">
    <source>
        <dbReference type="ARBA" id="ARBA00023012"/>
    </source>
</evidence>
<comment type="caution">
    <text evidence="15">The sequence shown here is derived from an EMBL/GenBank/DDBJ whole genome shotgun (WGS) entry which is preliminary data.</text>
</comment>
<feature type="coiled-coil region" evidence="9">
    <location>
        <begin position="122"/>
        <end position="149"/>
    </location>
</feature>
<feature type="domain" description="PAS" evidence="13">
    <location>
        <begin position="139"/>
        <end position="213"/>
    </location>
</feature>
<keyword evidence="16" id="KW-1185">Reference proteome</keyword>
<evidence type="ECO:0000259" key="13">
    <source>
        <dbReference type="PROSITE" id="PS50112"/>
    </source>
</evidence>